<gene>
    <name evidence="2" type="ORF">PR048_014317</name>
</gene>
<proteinExistence type="predicted"/>
<evidence type="ECO:0000313" key="2">
    <source>
        <dbReference type="EMBL" id="KAJ8882506.1"/>
    </source>
</evidence>
<organism evidence="2 3">
    <name type="scientific">Dryococelus australis</name>
    <dbReference type="NCBI Taxonomy" id="614101"/>
    <lineage>
        <taxon>Eukaryota</taxon>
        <taxon>Metazoa</taxon>
        <taxon>Ecdysozoa</taxon>
        <taxon>Arthropoda</taxon>
        <taxon>Hexapoda</taxon>
        <taxon>Insecta</taxon>
        <taxon>Pterygota</taxon>
        <taxon>Neoptera</taxon>
        <taxon>Polyneoptera</taxon>
        <taxon>Phasmatodea</taxon>
        <taxon>Verophasmatodea</taxon>
        <taxon>Anareolatae</taxon>
        <taxon>Phasmatidae</taxon>
        <taxon>Eurycanthinae</taxon>
        <taxon>Dryococelus</taxon>
    </lineage>
</organism>
<evidence type="ECO:0000256" key="1">
    <source>
        <dbReference type="SAM" id="MobiDB-lite"/>
    </source>
</evidence>
<accession>A0ABQ9HDX3</accession>
<feature type="region of interest" description="Disordered" evidence="1">
    <location>
        <begin position="415"/>
        <end position="440"/>
    </location>
</feature>
<comment type="caution">
    <text evidence="2">The sequence shown here is derived from an EMBL/GenBank/DDBJ whole genome shotgun (WGS) entry which is preliminary data.</text>
</comment>
<sequence length="560" mass="63649">MAEWLRATRVQAPYASSLLCTRRAAVAKRLDCPPPAKGERSSISGWATAGFLQVGIVSNDAAGRRVSFGSFPFPPPLHSGAAQFSHRFTLIGSQDLIFKSRNLVCVSYWRISSFGWIRMEEEIQESAVWVLDTGVVVCNLGDDRVCVFPHLAEEAPGVMSDNPRTICPDDRRIAEWDQWELDSDTIVYFLEWHRKRPEVEECCRVHEWKNVDNRIRKLGCKRFQILEPCCGVFSAMCNRVPDSRDGSVDFLWRSKEFAIHGLKWNRLECQGFMSSGVSSVVPAWISGGLGLSVLRNCRISCQDMLSFFAIDYDPGRIGEQVNGVIVGIGYQVCEYDSVEWMSLPRRIIRVELCNGVNVRELTILGDKIESRWKDDNAPEEEQARRASSTGSILSNRHLPLATFRKTPHCVRNLPRNHAETRLQVSETHVPSRLKSRNPPLKLAEDLDTNGFYPDMVWQQRWTESNIISPLFAFSEERKDECMLDGKLWCTLNRLRTGHGRCNSMLHKWRLRDDPSCPCDLGDQTICHLLLECPQPSYPGPTDDIKDLSADAIKWSKSLNI</sequence>
<evidence type="ECO:0000313" key="3">
    <source>
        <dbReference type="Proteomes" id="UP001159363"/>
    </source>
</evidence>
<keyword evidence="3" id="KW-1185">Reference proteome</keyword>
<dbReference type="Proteomes" id="UP001159363">
    <property type="component" value="Chromosome 4"/>
</dbReference>
<name>A0ABQ9HDX3_9NEOP</name>
<protein>
    <submittedName>
        <fullName evidence="2">Uncharacterized protein</fullName>
    </submittedName>
</protein>
<dbReference type="EMBL" id="JARBHB010000005">
    <property type="protein sequence ID" value="KAJ8882506.1"/>
    <property type="molecule type" value="Genomic_DNA"/>
</dbReference>
<reference evidence="2 3" key="1">
    <citation type="submission" date="2023-02" db="EMBL/GenBank/DDBJ databases">
        <title>LHISI_Scaffold_Assembly.</title>
        <authorList>
            <person name="Stuart O.P."/>
            <person name="Cleave R."/>
            <person name="Magrath M.J.L."/>
            <person name="Mikheyev A.S."/>
        </authorList>
    </citation>
    <scope>NUCLEOTIDE SEQUENCE [LARGE SCALE GENOMIC DNA]</scope>
    <source>
        <strain evidence="2">Daus_M_001</strain>
        <tissue evidence="2">Leg muscle</tissue>
    </source>
</reference>